<comment type="catalytic activity">
    <reaction evidence="6">
        <text>hydrogencarbonate + H(+) = CO2 + H2O</text>
        <dbReference type="Rhea" id="RHEA:10748"/>
        <dbReference type="ChEBI" id="CHEBI:15377"/>
        <dbReference type="ChEBI" id="CHEBI:15378"/>
        <dbReference type="ChEBI" id="CHEBI:16526"/>
        <dbReference type="ChEBI" id="CHEBI:17544"/>
        <dbReference type="EC" id="4.2.1.1"/>
    </reaction>
</comment>
<dbReference type="PANTHER" id="PTHR18952:SF265">
    <property type="entry name" value="CARBONIC ANHYDRASE"/>
    <property type="match status" value="1"/>
</dbReference>
<dbReference type="Proteomes" id="UP001259832">
    <property type="component" value="Unassembled WGS sequence"/>
</dbReference>
<reference evidence="9" key="1">
    <citation type="submission" date="2023-08" db="EMBL/GenBank/DDBJ databases">
        <title>Reference Genome Resource for the Citrus Pathogen Phytophthora citrophthora.</title>
        <authorList>
            <person name="Moller H."/>
            <person name="Coetzee B."/>
            <person name="Rose L.J."/>
            <person name="Van Niekerk J.M."/>
        </authorList>
    </citation>
    <scope>NUCLEOTIDE SEQUENCE</scope>
    <source>
        <strain evidence="9">STE-U-9442</strain>
    </source>
</reference>
<organism evidence="9 10">
    <name type="scientific">Phytophthora citrophthora</name>
    <dbReference type="NCBI Taxonomy" id="4793"/>
    <lineage>
        <taxon>Eukaryota</taxon>
        <taxon>Sar</taxon>
        <taxon>Stramenopiles</taxon>
        <taxon>Oomycota</taxon>
        <taxon>Peronosporomycetes</taxon>
        <taxon>Peronosporales</taxon>
        <taxon>Peronosporaceae</taxon>
        <taxon>Phytophthora</taxon>
    </lineage>
</organism>
<evidence type="ECO:0000256" key="3">
    <source>
        <dbReference type="ARBA" id="ARBA00022723"/>
    </source>
</evidence>
<proteinExistence type="inferred from homology"/>
<feature type="signal peptide" evidence="7">
    <location>
        <begin position="1"/>
        <end position="37"/>
    </location>
</feature>
<protein>
    <recommendedName>
        <fullName evidence="2">carbonic anhydrase</fullName>
        <ecNumber evidence="2">4.2.1.1</ecNumber>
    </recommendedName>
</protein>
<dbReference type="PANTHER" id="PTHR18952">
    <property type="entry name" value="CARBONIC ANHYDRASE"/>
    <property type="match status" value="1"/>
</dbReference>
<evidence type="ECO:0000256" key="6">
    <source>
        <dbReference type="ARBA" id="ARBA00048348"/>
    </source>
</evidence>
<gene>
    <name evidence="9" type="ORF">P3T76_013175</name>
</gene>
<feature type="chain" id="PRO_5042004934" description="carbonic anhydrase" evidence="7">
    <location>
        <begin position="38"/>
        <end position="1051"/>
    </location>
</feature>
<dbReference type="InterPro" id="IPR041891">
    <property type="entry name" value="Alpha_CA_prokaryot-like"/>
</dbReference>
<keyword evidence="7" id="KW-0732">Signal</keyword>
<dbReference type="GO" id="GO:0008270">
    <property type="term" value="F:zinc ion binding"/>
    <property type="evidence" value="ECO:0007669"/>
    <property type="project" value="InterPro"/>
</dbReference>
<evidence type="ECO:0000256" key="2">
    <source>
        <dbReference type="ARBA" id="ARBA00012925"/>
    </source>
</evidence>
<dbReference type="InterPro" id="IPR001148">
    <property type="entry name" value="CA_dom"/>
</dbReference>
<dbReference type="AlphaFoldDB" id="A0AAD9LDM3"/>
<keyword evidence="5" id="KW-0456">Lyase</keyword>
<evidence type="ECO:0000259" key="8">
    <source>
        <dbReference type="PROSITE" id="PS51144"/>
    </source>
</evidence>
<keyword evidence="3" id="KW-0479">Metal-binding</keyword>
<keyword evidence="10" id="KW-1185">Reference proteome</keyword>
<evidence type="ECO:0000313" key="10">
    <source>
        <dbReference type="Proteomes" id="UP001259832"/>
    </source>
</evidence>
<comment type="similarity">
    <text evidence="1">Belongs to the alpha-carbonic anhydrase family.</text>
</comment>
<evidence type="ECO:0000313" key="9">
    <source>
        <dbReference type="EMBL" id="KAK1931419.1"/>
    </source>
</evidence>
<name>A0AAD9LDM3_9STRA</name>
<evidence type="ECO:0000256" key="4">
    <source>
        <dbReference type="ARBA" id="ARBA00022833"/>
    </source>
</evidence>
<accession>A0AAD9LDM3</accession>
<dbReference type="InterPro" id="IPR036398">
    <property type="entry name" value="CA_dom_sf"/>
</dbReference>
<dbReference type="PROSITE" id="PS51257">
    <property type="entry name" value="PROKAR_LIPOPROTEIN"/>
    <property type="match status" value="1"/>
</dbReference>
<dbReference type="GO" id="GO:0004089">
    <property type="term" value="F:carbonate dehydratase activity"/>
    <property type="evidence" value="ECO:0007669"/>
    <property type="project" value="UniProtKB-EC"/>
</dbReference>
<feature type="domain" description="Alpha-carbonic anhydrase" evidence="8">
    <location>
        <begin position="565"/>
        <end position="803"/>
    </location>
</feature>
<dbReference type="CDD" id="cd03124">
    <property type="entry name" value="alpha_CA_prokaryotic_like"/>
    <property type="match status" value="4"/>
</dbReference>
<sequence length="1051" mass="111472">MYCKSTTYHFGPRLKMKFFAITTALVACALSTASVSADGVEGGAWGYKTNDESMASPEQWSEYYPTCGGSKQSPIDIEVSGGCNAETRSLTFSGECTEYNLTQSEESFKASVSGGSCAVSANNASYNMQQFHLHAPSEHTLNGEHLDGEVHFVHSNVDGSALLVVGVFFKAVDNGETDPWVASVLDALDTVSMNSTVGMSTTSYADVVNAAADAHGVFNYAGSLTTPACSEIVDWWVVKEPVKLSTTDLGRLQAQLKELPIADDGKNARPMKFITTISALVATCALTASTTAAAGATGAPWGYAPTDTARGPSRAGPAEWGEYYTNCAGTSQSPIDIVAADAKQNSKLQNTLRFRGECASFNLTQGGEGFKAAVVNGSCQVKANKAKYNLLQFHVHAPSEHTINGEPLDGEIHFVHSNEDGSALLVVGVFMEIDPSGDTDPWLEAVIDGIDDVTPTGPTMMDLTSYSNLVKKSVTGGSLFNYPGSLTTPGCDEIVDWWVVQTPMKISAKDLTRIRENQGEIEMNYKSENARPVQALNDRTFFTATSALMASCAFAGTSAAVTGDAPWGYKTNDATMAGPAQWADHYPTCGGSRQSPIDITTTTGGDVATRSLAFTGECGDFNLTQTADTFKASVVGGSCSASANGASYNMAQFHLHAPSEHTLDGKPLDGEVHFVHSNADGSALMVVGVFLQTANGGTTDPWMTSVLDGLEAVTEATPTSMRLGSYADLVNANAVRAYNYPGSLTTPGCDEIVDWWVVQQPMAISSTDLARLQTQLKELHVTDNGKNARPVLPLNGRTIISLHAVSADASGGTPWGYNKDSDAAMAGPSQWAKYYPTCGGSRQSPIDITTTTGGNVARRSLAFSGECADFNVTQTADSFKASVIGGSCNAKANGASYKMAQFHLHAPSEHTLNGKPLDGEVHFVHSNADGSALMVVGVFLQVVNGRTDPFLVAILDGMDNLKTPKGEQISLGPYSKLVNANANRLYNYPGSLTTPGCDEIVDWWVVQKPVSVSPKDFNRLQAQLKKLPATDNGKNARPVMPLKGRKVISLQ</sequence>
<keyword evidence="4" id="KW-0862">Zinc</keyword>
<dbReference type="EMBL" id="JASMQC010000034">
    <property type="protein sequence ID" value="KAK1931419.1"/>
    <property type="molecule type" value="Genomic_DNA"/>
</dbReference>
<dbReference type="SMART" id="SM01057">
    <property type="entry name" value="Carb_anhydrase"/>
    <property type="match status" value="4"/>
</dbReference>
<feature type="domain" description="Alpha-carbonic anhydrase" evidence="8">
    <location>
        <begin position="43"/>
        <end position="280"/>
    </location>
</feature>
<feature type="domain" description="Alpha-carbonic anhydrase" evidence="8">
    <location>
        <begin position="813"/>
        <end position="1051"/>
    </location>
</feature>
<evidence type="ECO:0000256" key="5">
    <source>
        <dbReference type="ARBA" id="ARBA00023239"/>
    </source>
</evidence>
<feature type="domain" description="Alpha-carbonic anhydrase" evidence="8">
    <location>
        <begin position="299"/>
        <end position="545"/>
    </location>
</feature>
<dbReference type="InterPro" id="IPR023561">
    <property type="entry name" value="Carbonic_anhydrase_a-class"/>
</dbReference>
<evidence type="ECO:0000256" key="7">
    <source>
        <dbReference type="SAM" id="SignalP"/>
    </source>
</evidence>
<comment type="caution">
    <text evidence="9">The sequence shown here is derived from an EMBL/GenBank/DDBJ whole genome shotgun (WGS) entry which is preliminary data.</text>
</comment>
<evidence type="ECO:0000256" key="1">
    <source>
        <dbReference type="ARBA" id="ARBA00010718"/>
    </source>
</evidence>
<dbReference type="PROSITE" id="PS51144">
    <property type="entry name" value="ALPHA_CA_2"/>
    <property type="match status" value="4"/>
</dbReference>
<dbReference type="Pfam" id="PF00194">
    <property type="entry name" value="Carb_anhydrase"/>
    <property type="match status" value="4"/>
</dbReference>
<dbReference type="Gene3D" id="3.10.200.10">
    <property type="entry name" value="Alpha carbonic anhydrase"/>
    <property type="match status" value="4"/>
</dbReference>
<dbReference type="EC" id="4.2.1.1" evidence="2"/>
<dbReference type="SUPFAM" id="SSF51069">
    <property type="entry name" value="Carbonic anhydrase"/>
    <property type="match status" value="4"/>
</dbReference>